<protein>
    <submittedName>
        <fullName evidence="4">28S ribosomal protein S11, mitochondrial</fullName>
    </submittedName>
</protein>
<sequence length="194" mass="21739">MNVFRSVLPRLLSTSSPRCERVLDYKSLIKQGIVERPSKKIDAADADNVSSNVAELSLAKASIFPDEDTADLLFNGIKYKDLPYVHITCKKNNTKMYAYDAKDKFMFYSSPKMYGFLNASKRTEVANVTTGINMGQSLRNTGIKFIRVEVEGFNSGRTPAVKGLTQAGIQIASVSDVTRVDWGWSQRAKKRRRV</sequence>
<keyword evidence="3" id="KW-0687">Ribonucleoprotein</keyword>
<name>C1BN46_CALRO</name>
<dbReference type="SUPFAM" id="SSF53137">
    <property type="entry name" value="Translational machinery components"/>
    <property type="match status" value="1"/>
</dbReference>
<dbReference type="GO" id="GO:0005840">
    <property type="term" value="C:ribosome"/>
    <property type="evidence" value="ECO:0007669"/>
    <property type="project" value="UniProtKB-KW"/>
</dbReference>
<dbReference type="GO" id="GO:1990904">
    <property type="term" value="C:ribonucleoprotein complex"/>
    <property type="evidence" value="ECO:0007669"/>
    <property type="project" value="UniProtKB-KW"/>
</dbReference>
<evidence type="ECO:0000313" key="4">
    <source>
        <dbReference type="EMBL" id="ACO10449.1"/>
    </source>
</evidence>
<dbReference type="Gene3D" id="3.30.420.80">
    <property type="entry name" value="Ribosomal protein S11"/>
    <property type="match status" value="1"/>
</dbReference>
<dbReference type="PANTHER" id="PTHR11759">
    <property type="entry name" value="40S RIBOSOMAL PROTEIN S14/30S RIBOSOMAL PROTEIN S11"/>
    <property type="match status" value="1"/>
</dbReference>
<reference evidence="4" key="1">
    <citation type="submission" date="2009-03" db="EMBL/GenBank/DDBJ databases">
        <title>Caligus rogercresseyi ESTs and full-length cDNAs.</title>
        <authorList>
            <person name="Yasuike M."/>
            <person name="von Schalburg K."/>
            <person name="Cooper G."/>
            <person name="Leong J."/>
            <person name="Jones S.R.M."/>
            <person name="Koop B.F."/>
        </authorList>
    </citation>
    <scope>NUCLEOTIDE SEQUENCE</scope>
    <source>
        <tissue evidence="4">Whole tissue</tissue>
    </source>
</reference>
<dbReference type="GO" id="GO:0003735">
    <property type="term" value="F:structural constituent of ribosome"/>
    <property type="evidence" value="ECO:0007669"/>
    <property type="project" value="InterPro"/>
</dbReference>
<organism evidence="4">
    <name type="scientific">Caligus rogercresseyi</name>
    <name type="common">Sea louse</name>
    <dbReference type="NCBI Taxonomy" id="217165"/>
    <lineage>
        <taxon>Eukaryota</taxon>
        <taxon>Metazoa</taxon>
        <taxon>Ecdysozoa</taxon>
        <taxon>Arthropoda</taxon>
        <taxon>Crustacea</taxon>
        <taxon>Multicrustacea</taxon>
        <taxon>Hexanauplia</taxon>
        <taxon>Copepoda</taxon>
        <taxon>Siphonostomatoida</taxon>
        <taxon>Caligidae</taxon>
        <taxon>Caligus</taxon>
    </lineage>
</organism>
<dbReference type="InterPro" id="IPR001971">
    <property type="entry name" value="Ribosomal_uS11"/>
</dbReference>
<keyword evidence="2 4" id="KW-0689">Ribosomal protein</keyword>
<comment type="similarity">
    <text evidence="1">Belongs to the universal ribosomal protein uS11 family.</text>
</comment>
<evidence type="ECO:0000256" key="2">
    <source>
        <dbReference type="ARBA" id="ARBA00022980"/>
    </source>
</evidence>
<dbReference type="GO" id="GO:0006412">
    <property type="term" value="P:translation"/>
    <property type="evidence" value="ECO:0007669"/>
    <property type="project" value="InterPro"/>
</dbReference>
<dbReference type="InterPro" id="IPR036967">
    <property type="entry name" value="Ribosomal_uS11_sf"/>
</dbReference>
<dbReference type="Pfam" id="PF00411">
    <property type="entry name" value="Ribosomal_S11"/>
    <property type="match status" value="1"/>
</dbReference>
<proteinExistence type="evidence at transcript level"/>
<dbReference type="AlphaFoldDB" id="C1BN46"/>
<dbReference type="HAMAP" id="MF_01310">
    <property type="entry name" value="Ribosomal_uS11"/>
    <property type="match status" value="1"/>
</dbReference>
<dbReference type="EMBL" id="BT076025">
    <property type="protein sequence ID" value="ACO10449.1"/>
    <property type="molecule type" value="mRNA"/>
</dbReference>
<evidence type="ECO:0000256" key="3">
    <source>
        <dbReference type="ARBA" id="ARBA00023274"/>
    </source>
</evidence>
<evidence type="ECO:0000256" key="1">
    <source>
        <dbReference type="ARBA" id="ARBA00006194"/>
    </source>
</evidence>
<gene>
    <name evidence="4" type="primary">RT11</name>
</gene>
<accession>C1BN46</accession>